<reference evidence="1 2" key="1">
    <citation type="journal article" date="2023" name="Nucleic Acids Res.">
        <title>The hologenome of Daphnia magna reveals possible DNA methylation and microbiome-mediated evolution of the host genome.</title>
        <authorList>
            <person name="Chaturvedi A."/>
            <person name="Li X."/>
            <person name="Dhandapani V."/>
            <person name="Marshall H."/>
            <person name="Kissane S."/>
            <person name="Cuenca-Cambronero M."/>
            <person name="Asole G."/>
            <person name="Calvet F."/>
            <person name="Ruiz-Romero M."/>
            <person name="Marangio P."/>
            <person name="Guigo R."/>
            <person name="Rago D."/>
            <person name="Mirbahai L."/>
            <person name="Eastwood N."/>
            <person name="Colbourne J.K."/>
            <person name="Zhou J."/>
            <person name="Mallon E."/>
            <person name="Orsini L."/>
        </authorList>
    </citation>
    <scope>NUCLEOTIDE SEQUENCE [LARGE SCALE GENOMIC DNA]</scope>
    <source>
        <strain evidence="1">LRV0_1</strain>
    </source>
</reference>
<proteinExistence type="predicted"/>
<gene>
    <name evidence="1" type="ORF">OUZ56_008213</name>
</gene>
<dbReference type="EMBL" id="JAOYFB010000037">
    <property type="protein sequence ID" value="KAK4022765.1"/>
    <property type="molecule type" value="Genomic_DNA"/>
</dbReference>
<organism evidence="1 2">
    <name type="scientific">Daphnia magna</name>
    <dbReference type="NCBI Taxonomy" id="35525"/>
    <lineage>
        <taxon>Eukaryota</taxon>
        <taxon>Metazoa</taxon>
        <taxon>Ecdysozoa</taxon>
        <taxon>Arthropoda</taxon>
        <taxon>Crustacea</taxon>
        <taxon>Branchiopoda</taxon>
        <taxon>Diplostraca</taxon>
        <taxon>Cladocera</taxon>
        <taxon>Anomopoda</taxon>
        <taxon>Daphniidae</taxon>
        <taxon>Daphnia</taxon>
    </lineage>
</organism>
<name>A0ABR0ACQ1_9CRUS</name>
<evidence type="ECO:0000313" key="2">
    <source>
        <dbReference type="Proteomes" id="UP001234178"/>
    </source>
</evidence>
<evidence type="ECO:0000313" key="1">
    <source>
        <dbReference type="EMBL" id="KAK4022765.1"/>
    </source>
</evidence>
<comment type="caution">
    <text evidence="1">The sequence shown here is derived from an EMBL/GenBank/DDBJ whole genome shotgun (WGS) entry which is preliminary data.</text>
</comment>
<protein>
    <submittedName>
        <fullName evidence="1">Uncharacterized protein</fullName>
    </submittedName>
</protein>
<keyword evidence="2" id="KW-1185">Reference proteome</keyword>
<dbReference type="Proteomes" id="UP001234178">
    <property type="component" value="Unassembled WGS sequence"/>
</dbReference>
<accession>A0ABR0ACQ1</accession>
<sequence>MERGTKETERKHHLGAIGDGFKRLLQTGCSLCLITYDANRELRDTSYTHTSLRANSVFAVDAEFVWYFIL</sequence>